<accession>A0AAW6E1G9</accession>
<protein>
    <submittedName>
        <fullName evidence="1">Uncharacterized protein</fullName>
    </submittedName>
</protein>
<reference evidence="1" key="1">
    <citation type="submission" date="2023-01" db="EMBL/GenBank/DDBJ databases">
        <title>Human gut microbiome strain richness.</title>
        <authorList>
            <person name="Chen-Liaw A."/>
        </authorList>
    </citation>
    <scope>NUCLEOTIDE SEQUENCE</scope>
    <source>
        <strain evidence="1">1001275st1_F4_1001275B_160808</strain>
    </source>
</reference>
<organism evidence="1 2">
    <name type="scientific">Ruminococcus bicirculans</name>
    <name type="common">ex Wegman et al. 2014</name>
    <dbReference type="NCBI Taxonomy" id="1160721"/>
    <lineage>
        <taxon>Bacteria</taxon>
        <taxon>Bacillati</taxon>
        <taxon>Bacillota</taxon>
        <taxon>Clostridia</taxon>
        <taxon>Eubacteriales</taxon>
        <taxon>Oscillospiraceae</taxon>
        <taxon>Ruminococcus</taxon>
    </lineage>
</organism>
<comment type="caution">
    <text evidence="1">The sequence shown here is derived from an EMBL/GenBank/DDBJ whole genome shotgun (WGS) entry which is preliminary data.</text>
</comment>
<dbReference type="AlphaFoldDB" id="A0AAW6E1G9"/>
<evidence type="ECO:0000313" key="1">
    <source>
        <dbReference type="EMBL" id="MDB8743769.1"/>
    </source>
</evidence>
<dbReference type="RefSeq" id="WP_181982833.1">
    <property type="nucleotide sequence ID" value="NZ_JADNGL010000002.1"/>
</dbReference>
<evidence type="ECO:0000313" key="2">
    <source>
        <dbReference type="Proteomes" id="UP001211015"/>
    </source>
</evidence>
<dbReference type="EMBL" id="JAQMLV010000002">
    <property type="protein sequence ID" value="MDB8743769.1"/>
    <property type="molecule type" value="Genomic_DNA"/>
</dbReference>
<gene>
    <name evidence="1" type="ORF">PNU62_01945</name>
</gene>
<dbReference type="Proteomes" id="UP001211015">
    <property type="component" value="Unassembled WGS sequence"/>
</dbReference>
<sequence>MTENLQADGVQSRQVGFVRCCLNKSRRAYSVKTVYPAAFYIGFDRRKLVHWVTRQLA</sequence>
<proteinExistence type="predicted"/>
<name>A0AAW6E1G9_9FIRM</name>